<dbReference type="EMBL" id="LFWZ01000050">
    <property type="protein sequence ID" value="KON29830.1"/>
    <property type="molecule type" value="Genomic_DNA"/>
</dbReference>
<evidence type="ECO:0000256" key="1">
    <source>
        <dbReference type="SAM" id="Phobius"/>
    </source>
</evidence>
<gene>
    <name evidence="2" type="ORF">AC482_05490</name>
</gene>
<keyword evidence="1" id="KW-0472">Membrane</keyword>
<feature type="transmembrane region" description="Helical" evidence="1">
    <location>
        <begin position="31"/>
        <end position="47"/>
    </location>
</feature>
<dbReference type="Proteomes" id="UP000037210">
    <property type="component" value="Unassembled WGS sequence"/>
</dbReference>
<dbReference type="AlphaFoldDB" id="A0A0M0BNA2"/>
<name>A0A0M0BNA2_9ARCH</name>
<sequence>MDYRGTAIVGVWIGIAAIIGIFNFTEYLAGASLWLVFAAFMLTAYIIKQSPDGEASESPNREIGDLDRRLSTIEKSVDEIKRLLEE</sequence>
<protein>
    <submittedName>
        <fullName evidence="2">Uncharacterized protein</fullName>
    </submittedName>
</protein>
<proteinExistence type="predicted"/>
<keyword evidence="1" id="KW-0812">Transmembrane</keyword>
<evidence type="ECO:0000313" key="3">
    <source>
        <dbReference type="Proteomes" id="UP000037210"/>
    </source>
</evidence>
<comment type="caution">
    <text evidence="2">The sequence shown here is derived from an EMBL/GenBank/DDBJ whole genome shotgun (WGS) entry which is preliminary data.</text>
</comment>
<evidence type="ECO:0000313" key="2">
    <source>
        <dbReference type="EMBL" id="KON29830.1"/>
    </source>
</evidence>
<organism evidence="2 3">
    <name type="scientific">miscellaneous Crenarchaeota group-15 archaeon DG-45</name>
    <dbReference type="NCBI Taxonomy" id="1685127"/>
    <lineage>
        <taxon>Archaea</taxon>
        <taxon>Candidatus Bathyarchaeota</taxon>
        <taxon>MCG-15</taxon>
    </lineage>
</organism>
<reference evidence="2 3" key="1">
    <citation type="submission" date="2015-06" db="EMBL/GenBank/DDBJ databases">
        <title>New insights into the roles of widespread benthic archaea in carbon and nitrogen cycling.</title>
        <authorList>
            <person name="Lazar C.S."/>
            <person name="Baker B.J."/>
            <person name="Seitz K.W."/>
            <person name="Hyde A.S."/>
            <person name="Dick G.J."/>
            <person name="Hinrichs K.-U."/>
            <person name="Teske A.P."/>
        </authorList>
    </citation>
    <scope>NUCLEOTIDE SEQUENCE [LARGE SCALE GENOMIC DNA]</scope>
    <source>
        <strain evidence="2">DG-45</strain>
    </source>
</reference>
<feature type="transmembrane region" description="Helical" evidence="1">
    <location>
        <begin position="7"/>
        <end position="25"/>
    </location>
</feature>
<accession>A0A0M0BNA2</accession>
<keyword evidence="1" id="KW-1133">Transmembrane helix</keyword>